<name>A0A5S6QA08_TRIMR</name>
<dbReference type="PANTHER" id="PTHR12757">
    <property type="entry name" value="TUMOR NECROSIS FACTOR INDUCED PROTEIN"/>
    <property type="match status" value="1"/>
</dbReference>
<dbReference type="WBParaSite" id="TMUE_1000003797.1">
    <property type="protein sequence ID" value="TMUE_1000003797.1"/>
    <property type="gene ID" value="WBGene00287807"/>
</dbReference>
<dbReference type="Proteomes" id="UP000046395">
    <property type="component" value="Unassembled WGS sequence"/>
</dbReference>
<dbReference type="Pfam" id="PF05527">
    <property type="entry name" value="TNFAIP8"/>
    <property type="match status" value="1"/>
</dbReference>
<sequence length="443" mass="49412">MLTSVLVAALLAFGELRAALIGDGSPYTLVEMASGQKHPKKFPWTTLVKTPRKKCVGIIVRGQDKQNTPLVLTPASCVLTQDKGETQMRVEIPSMIEIIVPGKNFSFIARNVYLQKGEPEANTLALIKMDRQYKGPAVRVDGVVSPGKTKTCRLVWLTSDGAEKQDCVQTDGHNHKCLSKESMCSRSPGNAGEVHDGQALICKEASTKLWTIFGFCGQTKLRFNFCPSAVCACGTTTSGCSCPKMDGIRLDESSEESEDENSTVRAFSCKVQRKVFGILAKKKWARHFLSESAVQFLDQLYSLLKFQYSTKDSKKIVNNIIKLFGKVYLLSRNEQLSAEEACALSDVERQLRNFFLTIVSFHDLDYTYDPTFLCDKLDRISATLTRIVDHHLTEKSKARILMVSKSLRNKEFLDSMYKSGTASTANVDSFFLSAKQLIDKWET</sequence>
<feature type="signal peptide" evidence="1">
    <location>
        <begin position="1"/>
        <end position="18"/>
    </location>
</feature>
<organism evidence="2 3">
    <name type="scientific">Trichuris muris</name>
    <name type="common">Mouse whipworm</name>
    <dbReference type="NCBI Taxonomy" id="70415"/>
    <lineage>
        <taxon>Eukaryota</taxon>
        <taxon>Metazoa</taxon>
        <taxon>Ecdysozoa</taxon>
        <taxon>Nematoda</taxon>
        <taxon>Enoplea</taxon>
        <taxon>Dorylaimia</taxon>
        <taxon>Trichinellida</taxon>
        <taxon>Trichuridae</taxon>
        <taxon>Trichuris</taxon>
    </lineage>
</organism>
<dbReference type="InterPro" id="IPR038355">
    <property type="entry name" value="TNFAIP8_sf"/>
</dbReference>
<dbReference type="AlphaFoldDB" id="A0A5S6QA08"/>
<evidence type="ECO:0000313" key="2">
    <source>
        <dbReference type="Proteomes" id="UP000046395"/>
    </source>
</evidence>
<evidence type="ECO:0000256" key="1">
    <source>
        <dbReference type="SAM" id="SignalP"/>
    </source>
</evidence>
<dbReference type="Gene3D" id="1.20.1440.160">
    <property type="entry name" value="Tumor necrosis factor alpha-induced protein 8-like"/>
    <property type="match status" value="1"/>
</dbReference>
<protein>
    <submittedName>
        <fullName evidence="3">Peptidase S1 domain-containing protein</fullName>
    </submittedName>
</protein>
<keyword evidence="2" id="KW-1185">Reference proteome</keyword>
<keyword evidence="1" id="KW-0732">Signal</keyword>
<dbReference type="GO" id="GO:0005737">
    <property type="term" value="C:cytoplasm"/>
    <property type="evidence" value="ECO:0007669"/>
    <property type="project" value="TreeGrafter"/>
</dbReference>
<accession>A0A5S6QA08</accession>
<feature type="chain" id="PRO_5024358272" evidence="1">
    <location>
        <begin position="19"/>
        <end position="443"/>
    </location>
</feature>
<proteinExistence type="predicted"/>
<dbReference type="PANTHER" id="PTHR12757:SF1">
    <property type="entry name" value="PROTEIN SALIVARY GLANDS MARRED"/>
    <property type="match status" value="1"/>
</dbReference>
<dbReference type="GO" id="GO:0042981">
    <property type="term" value="P:regulation of apoptotic process"/>
    <property type="evidence" value="ECO:0007669"/>
    <property type="project" value="InterPro"/>
</dbReference>
<dbReference type="InterPro" id="IPR008477">
    <property type="entry name" value="TNFAIP8-like"/>
</dbReference>
<reference evidence="3" key="1">
    <citation type="submission" date="2019-12" db="UniProtKB">
        <authorList>
            <consortium name="WormBaseParasite"/>
        </authorList>
    </citation>
    <scope>IDENTIFICATION</scope>
</reference>
<evidence type="ECO:0000313" key="3">
    <source>
        <dbReference type="WBParaSite" id="TMUE_1000003797.1"/>
    </source>
</evidence>